<dbReference type="EMBL" id="FNRL01000024">
    <property type="protein sequence ID" value="SEA95504.1"/>
    <property type="molecule type" value="Genomic_DNA"/>
</dbReference>
<protein>
    <recommendedName>
        <fullName evidence="4">DUF4184 family protein</fullName>
    </recommendedName>
</protein>
<keyword evidence="3" id="KW-1185">Reference proteome</keyword>
<accession>A0A1H4FDV0</accession>
<proteinExistence type="predicted"/>
<evidence type="ECO:0008006" key="4">
    <source>
        <dbReference type="Google" id="ProtNLM"/>
    </source>
</evidence>
<dbReference type="RefSeq" id="WP_089764137.1">
    <property type="nucleotide sequence ID" value="NZ_BKAT01000043.1"/>
</dbReference>
<keyword evidence="1" id="KW-1133">Transmembrane helix</keyword>
<evidence type="ECO:0000313" key="2">
    <source>
        <dbReference type="EMBL" id="SEA95504.1"/>
    </source>
</evidence>
<evidence type="ECO:0000313" key="3">
    <source>
        <dbReference type="Proteomes" id="UP000199656"/>
    </source>
</evidence>
<reference evidence="3" key="1">
    <citation type="submission" date="2016-10" db="EMBL/GenBank/DDBJ databases">
        <authorList>
            <person name="Varghese N."/>
            <person name="Submissions S."/>
        </authorList>
    </citation>
    <scope>NUCLEOTIDE SEQUENCE [LARGE SCALE GENOMIC DNA]</scope>
    <source>
        <strain evidence="3">DSM 23920</strain>
    </source>
</reference>
<feature type="transmembrane region" description="Helical" evidence="1">
    <location>
        <begin position="52"/>
        <end position="70"/>
    </location>
</feature>
<keyword evidence="1" id="KW-0812">Transmembrane</keyword>
<evidence type="ECO:0000256" key="1">
    <source>
        <dbReference type="SAM" id="Phobius"/>
    </source>
</evidence>
<dbReference type="STRING" id="408074.SAMN05660909_04333"/>
<dbReference type="AlphaFoldDB" id="A0A1H4FDV0"/>
<dbReference type="InterPro" id="IPR025238">
    <property type="entry name" value="DUF4184"/>
</dbReference>
<name>A0A1H4FDV0_9BACT</name>
<sequence length="248" mass="28054">MPFTISHAAIVTPFTTTNNKYLSATGLIIGSMVPDFFYFILLNPYFSLGHTWWGIFVYDIPLGIVLAFLYHNGVKQALGFYLPKFLGGRLSAFHDFNWNRYFKANSLTVISSLILGVLTHFFLDGFTHEDGYFVLLLPSLQNDTIVLGHTMKAWYLLQYLTSIAGLLVLYWYYMKMPLADAPSATLPVKTRFWATSAITASLILIMNEIFHHIDCKGMDYLAIILGGAFYGLLISVFAFRKHTVTILS</sequence>
<keyword evidence="1" id="KW-0472">Membrane</keyword>
<organism evidence="2 3">
    <name type="scientific">Chitinophaga terrae</name>
    <name type="common">ex Kim and Jung 2007</name>
    <dbReference type="NCBI Taxonomy" id="408074"/>
    <lineage>
        <taxon>Bacteria</taxon>
        <taxon>Pseudomonadati</taxon>
        <taxon>Bacteroidota</taxon>
        <taxon>Chitinophagia</taxon>
        <taxon>Chitinophagales</taxon>
        <taxon>Chitinophagaceae</taxon>
        <taxon>Chitinophaga</taxon>
    </lineage>
</organism>
<feature type="transmembrane region" description="Helical" evidence="1">
    <location>
        <begin position="153"/>
        <end position="172"/>
    </location>
</feature>
<feature type="transmembrane region" description="Helical" evidence="1">
    <location>
        <begin position="219"/>
        <end position="239"/>
    </location>
</feature>
<feature type="transmembrane region" description="Helical" evidence="1">
    <location>
        <begin position="104"/>
        <end position="123"/>
    </location>
</feature>
<dbReference type="OrthoDB" id="8481923at2"/>
<feature type="transmembrane region" description="Helical" evidence="1">
    <location>
        <begin position="192"/>
        <end position="213"/>
    </location>
</feature>
<dbReference type="Pfam" id="PF13803">
    <property type="entry name" value="DUF4184"/>
    <property type="match status" value="1"/>
</dbReference>
<dbReference type="Proteomes" id="UP000199656">
    <property type="component" value="Unassembled WGS sequence"/>
</dbReference>
<gene>
    <name evidence="2" type="ORF">SAMN05660909_04333</name>
</gene>
<feature type="transmembrane region" description="Helical" evidence="1">
    <location>
        <begin position="21"/>
        <end position="40"/>
    </location>
</feature>